<reference evidence="5" key="1">
    <citation type="submission" date="2016-06" db="EMBL/GenBank/DDBJ databases">
        <authorList>
            <person name="Varghese N."/>
            <person name="Submissions Spin"/>
        </authorList>
    </citation>
    <scope>NUCLEOTIDE SEQUENCE [LARGE SCALE GENOMIC DNA]</scope>
    <source>
        <strain evidence="5">DSM 43817</strain>
    </source>
</reference>
<evidence type="ECO:0008006" key="6">
    <source>
        <dbReference type="Google" id="ProtNLM"/>
    </source>
</evidence>
<organism evidence="3 5">
    <name type="scientific">Micromonospora pallida</name>
    <dbReference type="NCBI Taxonomy" id="145854"/>
    <lineage>
        <taxon>Bacteria</taxon>
        <taxon>Bacillati</taxon>
        <taxon>Actinomycetota</taxon>
        <taxon>Actinomycetes</taxon>
        <taxon>Micromonosporales</taxon>
        <taxon>Micromonosporaceae</taxon>
        <taxon>Micromonospora</taxon>
    </lineage>
</organism>
<accession>A0A1C6RIG1</accession>
<name>A0A1C6RIG1_9ACTN</name>
<dbReference type="OrthoDB" id="9932478at2"/>
<dbReference type="AlphaFoldDB" id="A0A1C6RIG1"/>
<dbReference type="RefSeq" id="WP_091638492.1">
    <property type="nucleotide sequence ID" value="NZ_FMHW01000001.1"/>
</dbReference>
<reference evidence="3" key="2">
    <citation type="submission" date="2016-06" db="EMBL/GenBank/DDBJ databases">
        <authorList>
            <person name="Kjaerup R.B."/>
            <person name="Dalgaard T.S."/>
            <person name="Juul-Madsen H.R."/>
        </authorList>
    </citation>
    <scope>NUCLEOTIDE SEQUENCE [LARGE SCALE GENOMIC DNA]</scope>
    <source>
        <strain evidence="3">DSM 43817</strain>
    </source>
</reference>
<dbReference type="EMBL" id="FMHW01000002">
    <property type="protein sequence ID" value="SCL16986.1"/>
    <property type="molecule type" value="Genomic_DNA"/>
</dbReference>
<feature type="region of interest" description="Disordered" evidence="1">
    <location>
        <begin position="64"/>
        <end position="88"/>
    </location>
</feature>
<feature type="compositionally biased region" description="Basic residues" evidence="1">
    <location>
        <begin position="79"/>
        <end position="88"/>
    </location>
</feature>
<dbReference type="Proteomes" id="UP000198959">
    <property type="component" value="Unassembled WGS sequence"/>
</dbReference>
<dbReference type="STRING" id="145854.GA0074692_0043"/>
<evidence type="ECO:0000313" key="2">
    <source>
        <dbReference type="EMBL" id="SCL16500.1"/>
    </source>
</evidence>
<evidence type="ECO:0000313" key="3">
    <source>
        <dbReference type="EMBL" id="SCL16986.1"/>
    </source>
</evidence>
<proteinExistence type="predicted"/>
<dbReference type="EMBL" id="FMHW01000001">
    <property type="protein sequence ID" value="SCL16500.1"/>
    <property type="molecule type" value="Genomic_DNA"/>
</dbReference>
<evidence type="ECO:0000313" key="4">
    <source>
        <dbReference type="EMBL" id="SCL43349.1"/>
    </source>
</evidence>
<sequence length="88" mass="10000">MTQALPELHLLEEVAERYRLSLIGLQRKARKRAFTHIKIGKQRYLTGEQVLELLQGATVTSATASQREQDLAGTAERVARRRPRTKTS</sequence>
<keyword evidence="5" id="KW-1185">Reference proteome</keyword>
<dbReference type="EMBL" id="FMHW01000004">
    <property type="protein sequence ID" value="SCL43349.1"/>
    <property type="molecule type" value="Genomic_DNA"/>
</dbReference>
<protein>
    <recommendedName>
        <fullName evidence="6">Helix-turn-helix domain-containing protein</fullName>
    </recommendedName>
</protein>
<gene>
    <name evidence="2" type="ORF">GA0074692_0043</name>
    <name evidence="3" type="ORF">GA0074692_0061</name>
    <name evidence="4" type="ORF">GA0074692_6835</name>
</gene>
<evidence type="ECO:0000313" key="5">
    <source>
        <dbReference type="Proteomes" id="UP000198959"/>
    </source>
</evidence>
<evidence type="ECO:0000256" key="1">
    <source>
        <dbReference type="SAM" id="MobiDB-lite"/>
    </source>
</evidence>